<reference evidence="1 2" key="1">
    <citation type="journal article" date="2015" name="Nat. Commun.">
        <title>Lucilia cuprina genome unlocks parasitic fly biology to underpin future interventions.</title>
        <authorList>
            <person name="Anstead C.A."/>
            <person name="Korhonen P.K."/>
            <person name="Young N.D."/>
            <person name="Hall R.S."/>
            <person name="Jex A.R."/>
            <person name="Murali S.C."/>
            <person name="Hughes D.S."/>
            <person name="Lee S.F."/>
            <person name="Perry T."/>
            <person name="Stroehlein A.J."/>
            <person name="Ansell B.R."/>
            <person name="Breugelmans B."/>
            <person name="Hofmann A."/>
            <person name="Qu J."/>
            <person name="Dugan S."/>
            <person name="Lee S.L."/>
            <person name="Chao H."/>
            <person name="Dinh H."/>
            <person name="Han Y."/>
            <person name="Doddapaneni H.V."/>
            <person name="Worley K.C."/>
            <person name="Muzny D.M."/>
            <person name="Ioannidis P."/>
            <person name="Waterhouse R.M."/>
            <person name="Zdobnov E.M."/>
            <person name="James P.J."/>
            <person name="Bagnall N.H."/>
            <person name="Kotze A.C."/>
            <person name="Gibbs R.A."/>
            <person name="Richards S."/>
            <person name="Batterham P."/>
            <person name="Gasser R.B."/>
        </authorList>
    </citation>
    <scope>NUCLEOTIDE SEQUENCE [LARGE SCALE GENOMIC DNA]</scope>
    <source>
        <strain evidence="1 2">LS</strain>
        <tissue evidence="1">Full body</tissue>
    </source>
</reference>
<evidence type="ECO:0000313" key="2">
    <source>
        <dbReference type="Proteomes" id="UP000037069"/>
    </source>
</evidence>
<protein>
    <submittedName>
        <fullName evidence="1">Uncharacterized protein</fullName>
    </submittedName>
</protein>
<gene>
    <name evidence="1" type="ORF">FF38_09299</name>
</gene>
<proteinExistence type="predicted"/>
<accession>A0A0L0CHF3</accession>
<dbReference type="AlphaFoldDB" id="A0A0L0CHF3"/>
<evidence type="ECO:0000313" key="1">
    <source>
        <dbReference type="EMBL" id="KNC30899.1"/>
    </source>
</evidence>
<organism evidence="1 2">
    <name type="scientific">Lucilia cuprina</name>
    <name type="common">Green bottle fly</name>
    <name type="synonym">Australian sheep blowfly</name>
    <dbReference type="NCBI Taxonomy" id="7375"/>
    <lineage>
        <taxon>Eukaryota</taxon>
        <taxon>Metazoa</taxon>
        <taxon>Ecdysozoa</taxon>
        <taxon>Arthropoda</taxon>
        <taxon>Hexapoda</taxon>
        <taxon>Insecta</taxon>
        <taxon>Pterygota</taxon>
        <taxon>Neoptera</taxon>
        <taxon>Endopterygota</taxon>
        <taxon>Diptera</taxon>
        <taxon>Brachycera</taxon>
        <taxon>Muscomorpha</taxon>
        <taxon>Oestroidea</taxon>
        <taxon>Calliphoridae</taxon>
        <taxon>Luciliinae</taxon>
        <taxon>Lucilia</taxon>
    </lineage>
</organism>
<dbReference type="EMBL" id="JRES01000484">
    <property type="protein sequence ID" value="KNC30899.1"/>
    <property type="molecule type" value="Genomic_DNA"/>
</dbReference>
<comment type="caution">
    <text evidence="1">The sequence shown here is derived from an EMBL/GenBank/DDBJ whole genome shotgun (WGS) entry which is preliminary data.</text>
</comment>
<keyword evidence="2" id="KW-1185">Reference proteome</keyword>
<dbReference type="Proteomes" id="UP000037069">
    <property type="component" value="Unassembled WGS sequence"/>
</dbReference>
<sequence length="92" mass="10072">MEVYLMSFGSQTLVTFFSNAQFNTLALRQTNVRLVALANDEDIGQTGSEYMTLSILNMHNIEGAGMSFTVDNGTDTTQISTSSDHAQVAWKS</sequence>
<name>A0A0L0CHF3_LUCCU</name>